<keyword evidence="2" id="KW-1185">Reference proteome</keyword>
<dbReference type="Proteomes" id="UP001501231">
    <property type="component" value="Unassembled WGS sequence"/>
</dbReference>
<protein>
    <submittedName>
        <fullName evidence="1">Uncharacterized protein</fullName>
    </submittedName>
</protein>
<reference evidence="1 2" key="1">
    <citation type="journal article" date="2019" name="Int. J. Syst. Evol. Microbiol.">
        <title>The Global Catalogue of Microorganisms (GCM) 10K type strain sequencing project: providing services to taxonomists for standard genome sequencing and annotation.</title>
        <authorList>
            <consortium name="The Broad Institute Genomics Platform"/>
            <consortium name="The Broad Institute Genome Sequencing Center for Infectious Disease"/>
            <person name="Wu L."/>
            <person name="Ma J."/>
        </authorList>
    </citation>
    <scope>NUCLEOTIDE SEQUENCE [LARGE SCALE GENOMIC DNA]</scope>
    <source>
        <strain evidence="1 2">JCM 3325</strain>
    </source>
</reference>
<dbReference type="EMBL" id="BAAARW010000016">
    <property type="protein sequence ID" value="GAA2428588.1"/>
    <property type="molecule type" value="Genomic_DNA"/>
</dbReference>
<evidence type="ECO:0000313" key="1">
    <source>
        <dbReference type="EMBL" id="GAA2428588.1"/>
    </source>
</evidence>
<organism evidence="1 2">
    <name type="scientific">Actinomadura vinacea</name>
    <dbReference type="NCBI Taxonomy" id="115336"/>
    <lineage>
        <taxon>Bacteria</taxon>
        <taxon>Bacillati</taxon>
        <taxon>Actinomycetota</taxon>
        <taxon>Actinomycetes</taxon>
        <taxon>Streptosporangiales</taxon>
        <taxon>Thermomonosporaceae</taxon>
        <taxon>Actinomadura</taxon>
    </lineage>
</organism>
<comment type="caution">
    <text evidence="1">The sequence shown here is derived from an EMBL/GenBank/DDBJ whole genome shotgun (WGS) entry which is preliminary data.</text>
</comment>
<evidence type="ECO:0000313" key="2">
    <source>
        <dbReference type="Proteomes" id="UP001501231"/>
    </source>
</evidence>
<name>A0ABN3JFR0_9ACTN</name>
<sequence>MAADGELVQLRRNEPSADLAPAFGGGAATAHRYVTEVVDWHT</sequence>
<accession>A0ABN3JFR0</accession>
<gene>
    <name evidence="1" type="ORF">GCM10010191_47110</name>
</gene>
<proteinExistence type="predicted"/>